<evidence type="ECO:0000313" key="1">
    <source>
        <dbReference type="EMBL" id="SMC96101.1"/>
    </source>
</evidence>
<dbReference type="Proteomes" id="UP000192738">
    <property type="component" value="Unassembled WGS sequence"/>
</dbReference>
<sequence length="136" mass="16100">MMIHDTSYNIVIWHSKKMPNEQEAATIYERILQGNLEDLEPSNDIATFLSELQEKYPSFEQLQNDDMEKCPWEAPFTTSDCYAILPLKREWGQLVKMLVSRALKHNLIYYDPQNKIVYHPIAAFSWLKKLRQHVMP</sequence>
<dbReference type="RefSeq" id="WP_084577030.1">
    <property type="nucleotide sequence ID" value="NZ_CP155572.1"/>
</dbReference>
<name>A0A1W2DF55_9FIRM</name>
<dbReference type="STRING" id="112901.SAMN04488500_11583"/>
<accession>A0A1W2DF55</accession>
<organism evidence="1 2">
    <name type="scientific">Sporomusa malonica</name>
    <dbReference type="NCBI Taxonomy" id="112901"/>
    <lineage>
        <taxon>Bacteria</taxon>
        <taxon>Bacillati</taxon>
        <taxon>Bacillota</taxon>
        <taxon>Negativicutes</taxon>
        <taxon>Selenomonadales</taxon>
        <taxon>Sporomusaceae</taxon>
        <taxon>Sporomusa</taxon>
    </lineage>
</organism>
<proteinExistence type="predicted"/>
<dbReference type="AlphaFoldDB" id="A0A1W2DF55"/>
<protein>
    <submittedName>
        <fullName evidence="1">Uncharacterized protein</fullName>
    </submittedName>
</protein>
<dbReference type="OrthoDB" id="1907413at2"/>
<keyword evidence="2" id="KW-1185">Reference proteome</keyword>
<evidence type="ECO:0000313" key="2">
    <source>
        <dbReference type="Proteomes" id="UP000192738"/>
    </source>
</evidence>
<reference evidence="1 2" key="1">
    <citation type="submission" date="2017-04" db="EMBL/GenBank/DDBJ databases">
        <authorList>
            <person name="Afonso C.L."/>
            <person name="Miller P.J."/>
            <person name="Scott M.A."/>
            <person name="Spackman E."/>
            <person name="Goraichik I."/>
            <person name="Dimitrov K.M."/>
            <person name="Suarez D.L."/>
            <person name="Swayne D.E."/>
        </authorList>
    </citation>
    <scope>NUCLEOTIDE SEQUENCE [LARGE SCALE GENOMIC DNA]</scope>
    <source>
        <strain evidence="1 2">DSM 5090</strain>
    </source>
</reference>
<dbReference type="EMBL" id="FWXI01000015">
    <property type="protein sequence ID" value="SMC96101.1"/>
    <property type="molecule type" value="Genomic_DNA"/>
</dbReference>
<gene>
    <name evidence="1" type="ORF">SAMN04488500_11583</name>
</gene>